<keyword evidence="4 8" id="KW-0175">Coiled coil</keyword>
<feature type="compositionally biased region" description="Basic and acidic residues" evidence="9">
    <location>
        <begin position="1110"/>
        <end position="1132"/>
    </location>
</feature>
<evidence type="ECO:0000256" key="8">
    <source>
        <dbReference type="SAM" id="Coils"/>
    </source>
</evidence>
<dbReference type="GO" id="GO:0008017">
    <property type="term" value="F:microtubule binding"/>
    <property type="evidence" value="ECO:0007669"/>
    <property type="project" value="InterPro"/>
</dbReference>
<dbReference type="SUPFAM" id="SSF52540">
    <property type="entry name" value="P-loop containing nucleoside triphosphate hydrolases"/>
    <property type="match status" value="1"/>
</dbReference>
<keyword evidence="12" id="KW-1185">Reference proteome</keyword>
<dbReference type="PANTHER" id="PTHR37739">
    <property type="entry name" value="KINESIN-LIKE PROTEIN KIN-12D"/>
    <property type="match status" value="1"/>
</dbReference>
<dbReference type="PRINTS" id="PR00380">
    <property type="entry name" value="KINESINHEAVY"/>
</dbReference>
<dbReference type="EMBL" id="CP136896">
    <property type="protein sequence ID" value="WOL14421.1"/>
    <property type="molecule type" value="Genomic_DNA"/>
</dbReference>
<evidence type="ECO:0000256" key="4">
    <source>
        <dbReference type="ARBA" id="ARBA00023054"/>
    </source>
</evidence>
<organism evidence="11 12">
    <name type="scientific">Canna indica</name>
    <name type="common">Indian-shot</name>
    <dbReference type="NCBI Taxonomy" id="4628"/>
    <lineage>
        <taxon>Eukaryota</taxon>
        <taxon>Viridiplantae</taxon>
        <taxon>Streptophyta</taxon>
        <taxon>Embryophyta</taxon>
        <taxon>Tracheophyta</taxon>
        <taxon>Spermatophyta</taxon>
        <taxon>Magnoliopsida</taxon>
        <taxon>Liliopsida</taxon>
        <taxon>Zingiberales</taxon>
        <taxon>Cannaceae</taxon>
        <taxon>Canna</taxon>
    </lineage>
</organism>
<dbReference type="SMART" id="SM00129">
    <property type="entry name" value="KISc"/>
    <property type="match status" value="1"/>
</dbReference>
<dbReference type="AlphaFoldDB" id="A0AAQ3QIZ3"/>
<feature type="compositionally biased region" description="Pro residues" evidence="9">
    <location>
        <begin position="64"/>
        <end position="73"/>
    </location>
</feature>
<dbReference type="GO" id="GO:0003777">
    <property type="term" value="F:microtubule motor activity"/>
    <property type="evidence" value="ECO:0007669"/>
    <property type="project" value="InterPro"/>
</dbReference>
<dbReference type="Proteomes" id="UP001327560">
    <property type="component" value="Chromosome 7"/>
</dbReference>
<dbReference type="InterPro" id="IPR019821">
    <property type="entry name" value="Kinesin_motor_CS"/>
</dbReference>
<dbReference type="GO" id="GO:0005874">
    <property type="term" value="C:microtubule"/>
    <property type="evidence" value="ECO:0007669"/>
    <property type="project" value="UniProtKB-KW"/>
</dbReference>
<dbReference type="Gene3D" id="3.40.850.10">
    <property type="entry name" value="Kinesin motor domain"/>
    <property type="match status" value="1"/>
</dbReference>
<dbReference type="InterPro" id="IPR036961">
    <property type="entry name" value="Kinesin_motor_dom_sf"/>
</dbReference>
<evidence type="ECO:0000313" key="11">
    <source>
        <dbReference type="EMBL" id="WOL14421.1"/>
    </source>
</evidence>
<dbReference type="PROSITE" id="PS00411">
    <property type="entry name" value="KINESIN_MOTOR_1"/>
    <property type="match status" value="1"/>
</dbReference>
<protein>
    <submittedName>
        <fullName evidence="11">Kinesin-like protein KIN-12A</fullName>
    </submittedName>
</protein>
<feature type="domain" description="Kinesin motor" evidence="10">
    <location>
        <begin position="101"/>
        <end position="464"/>
    </location>
</feature>
<feature type="coiled-coil region" evidence="8">
    <location>
        <begin position="905"/>
        <end position="1085"/>
    </location>
</feature>
<dbReference type="Pfam" id="PF00225">
    <property type="entry name" value="Kinesin"/>
    <property type="match status" value="1"/>
</dbReference>
<gene>
    <name evidence="11" type="ORF">Cni_G23201</name>
</gene>
<accession>A0AAQ3QIZ3</accession>
<evidence type="ECO:0000256" key="1">
    <source>
        <dbReference type="ARBA" id="ARBA00022701"/>
    </source>
</evidence>
<keyword evidence="1" id="KW-0493">Microtubule</keyword>
<keyword evidence="3 7" id="KW-0067">ATP-binding</keyword>
<feature type="compositionally biased region" description="Low complexity" evidence="9">
    <location>
        <begin position="89"/>
        <end position="102"/>
    </location>
</feature>
<feature type="coiled-coil region" evidence="8">
    <location>
        <begin position="471"/>
        <end position="498"/>
    </location>
</feature>
<evidence type="ECO:0000313" key="12">
    <source>
        <dbReference type="Proteomes" id="UP001327560"/>
    </source>
</evidence>
<reference evidence="11 12" key="1">
    <citation type="submission" date="2023-10" db="EMBL/GenBank/DDBJ databases">
        <title>Chromosome-scale genome assembly provides insights into flower coloration mechanisms of Canna indica.</title>
        <authorList>
            <person name="Li C."/>
        </authorList>
    </citation>
    <scope>NUCLEOTIDE SEQUENCE [LARGE SCALE GENOMIC DNA]</scope>
    <source>
        <tissue evidence="11">Flower</tissue>
    </source>
</reference>
<evidence type="ECO:0000256" key="7">
    <source>
        <dbReference type="PROSITE-ProRule" id="PRU00283"/>
    </source>
</evidence>
<evidence type="ECO:0000256" key="9">
    <source>
        <dbReference type="SAM" id="MobiDB-lite"/>
    </source>
</evidence>
<feature type="region of interest" description="Disordered" evidence="9">
    <location>
        <begin position="1092"/>
        <end position="1132"/>
    </location>
</feature>
<proteinExistence type="inferred from homology"/>
<dbReference type="InterPro" id="IPR001752">
    <property type="entry name" value="Kinesin_motor_dom"/>
</dbReference>
<feature type="region of interest" description="Disordered" evidence="9">
    <location>
        <begin position="1"/>
        <end position="102"/>
    </location>
</feature>
<keyword evidence="5 7" id="KW-0505">Motor protein</keyword>
<evidence type="ECO:0000256" key="6">
    <source>
        <dbReference type="ARBA" id="ARBA00034488"/>
    </source>
</evidence>
<dbReference type="InterPro" id="IPR027417">
    <property type="entry name" value="P-loop_NTPase"/>
</dbReference>
<dbReference type="PROSITE" id="PS50067">
    <property type="entry name" value="KINESIN_MOTOR_2"/>
    <property type="match status" value="1"/>
</dbReference>
<keyword evidence="2 7" id="KW-0547">Nucleotide-binding</keyword>
<dbReference type="InterPro" id="IPR044986">
    <property type="entry name" value="KIF15/KIN-12"/>
</dbReference>
<dbReference type="GO" id="GO:0007018">
    <property type="term" value="P:microtubule-based movement"/>
    <property type="evidence" value="ECO:0007669"/>
    <property type="project" value="InterPro"/>
</dbReference>
<evidence type="ECO:0000256" key="3">
    <source>
        <dbReference type="ARBA" id="ARBA00022840"/>
    </source>
</evidence>
<feature type="binding site" evidence="7">
    <location>
        <begin position="176"/>
        <end position="183"/>
    </location>
    <ligand>
        <name>ATP</name>
        <dbReference type="ChEBI" id="CHEBI:30616"/>
    </ligand>
</feature>
<evidence type="ECO:0000259" key="10">
    <source>
        <dbReference type="PROSITE" id="PS50067"/>
    </source>
</evidence>
<name>A0AAQ3QIZ3_9LILI</name>
<evidence type="ECO:0000256" key="2">
    <source>
        <dbReference type="ARBA" id="ARBA00022741"/>
    </source>
</evidence>
<dbReference type="PANTHER" id="PTHR37739:SF16">
    <property type="entry name" value="KINESIN-LIKE PROTEIN"/>
    <property type="match status" value="1"/>
</dbReference>
<evidence type="ECO:0000256" key="5">
    <source>
        <dbReference type="ARBA" id="ARBA00023175"/>
    </source>
</evidence>
<comment type="similarity">
    <text evidence="6">Belongs to the TRAFAC class myosin-kinesin ATPase superfamily. Kinesin family. KIN-12 subfamily.</text>
</comment>
<dbReference type="GO" id="GO:0005524">
    <property type="term" value="F:ATP binding"/>
    <property type="evidence" value="ECO:0007669"/>
    <property type="project" value="UniProtKB-UniRule"/>
</dbReference>
<sequence>MKAFTTPRGGRAPPSESPVSHKQRPPRIPKENVDPCSAPVDRSPFRSPATAGKPLSVKNRSPVLPRPPVPSKPAPNSLKRKLSLESHSENGGSPSSVSDSGVQVIVRMRPPSKQSEEADLVVQKVSASSVSIVDHTFTFDSVADIRSTQEEIFQLVGLPLVENCLAGFNSSIFAYGQTGSGKTYTMWGPPNALSEHSLSSTNRGLTPRVFEMLFSRIDQEQSKHSDKKLSYQCRCSFLEASIYNEQITDLLDPTQRNLQVTNQTLSCFSWQSLLVFSKLADIVQVREDIKAGVYVDCLTEEFVCTIKDVNKLLMKGLANRRTGATSINVESSRSHCVFTCIIESRSKSPVDGLISLKTSRINLVDLAGSERQKLTGAAGERLKEAGNINRSLSQLGNLINVLAEVSQSGKQRHIPYRDSKLTFLLQESLGGNAKLVMICAISPSPSCKNETLSTLRFAQRAKAIKNKAVVNEVKQDDVNNLREQIRLLKDELQRMKSNGSSDNSGGYSTGWNARRSLHLLKMSLKPLPVVEDDSDEEMEIDDNDVEMPCVQLTDNTHDENNNSAENKQIRLADPCSTLSPTLSASPVADTRSRKSLRTSLAMSASQRKSCPKPTEDLAVSLQCGLQAIDNWQNSSVQRKSPFRFSVRPTGGKIITPINTVDVGIQACVQDLEELEDQANVCNYCKNNISELNNNDGNRSEKLQPVPVDGLMPTDRYKMQVPKTVESVLTGSIRREMALEDHSKKQAAEIMELKHLVEKYKHERDCNAMIAQTREDKIVRLESLMDGIMPTEEFMQEEFLALVNEHRVLKEKYENHAEILRLNIELKKVQDELDNCRNFFEMGERDVLMEEIRDLRSQLKYYIDSSESTQKPSSLFQLTHQGINSNPVTTASELADVRVDSMTPLIEELRSELEESRRLAEKLKHELDSEKKCAEELKEALQTAMQGHTRILEQYADLQEKHTNLLSRNQEISDELNCVMEATTENGVKEAEPKFINSLAAEISVLKAERERERRQWRDENKALKAQLRDTADALEAAGEVLVRLKEAEEAAAIAEKRALLAEQETEKANLEIERLKKNYDREIALHHQIPAVPNYDRENASPQQTPVESHSPRRLEHTEFHEGKSEQLSKEEFEPFCNRGGDAEFSMDTDPSSWFSGYDRCNI</sequence>